<dbReference type="Pfam" id="PF22562">
    <property type="entry name" value="UBA_7"/>
    <property type="match status" value="1"/>
</dbReference>
<dbReference type="OrthoDB" id="10254930at2759"/>
<proteinExistence type="predicted"/>
<dbReference type="InterPro" id="IPR016024">
    <property type="entry name" value="ARM-type_fold"/>
</dbReference>
<dbReference type="SMART" id="SM00165">
    <property type="entry name" value="UBA"/>
    <property type="match status" value="1"/>
</dbReference>
<dbReference type="Proteomes" id="UP000187209">
    <property type="component" value="Unassembled WGS sequence"/>
</dbReference>
<accession>A0A1R2C0J5</accession>
<dbReference type="InterPro" id="IPR015940">
    <property type="entry name" value="UBA"/>
</dbReference>
<evidence type="ECO:0000313" key="3">
    <source>
        <dbReference type="EMBL" id="OMJ82510.1"/>
    </source>
</evidence>
<evidence type="ECO:0000256" key="1">
    <source>
        <dbReference type="SAM" id="MobiDB-lite"/>
    </source>
</evidence>
<evidence type="ECO:0000313" key="4">
    <source>
        <dbReference type="Proteomes" id="UP000187209"/>
    </source>
</evidence>
<dbReference type="Gene3D" id="1.25.10.10">
    <property type="entry name" value="Leucine-rich Repeat Variant"/>
    <property type="match status" value="1"/>
</dbReference>
<feature type="domain" description="UBA" evidence="2">
    <location>
        <begin position="1026"/>
        <end position="1067"/>
    </location>
</feature>
<dbReference type="PROSITE" id="PS50030">
    <property type="entry name" value="UBA"/>
    <property type="match status" value="1"/>
</dbReference>
<dbReference type="SUPFAM" id="SSF46934">
    <property type="entry name" value="UBA-like"/>
    <property type="match status" value="1"/>
</dbReference>
<reference evidence="3 4" key="1">
    <citation type="submission" date="2016-11" db="EMBL/GenBank/DDBJ databases">
        <title>The macronuclear genome of Stentor coeruleus: a giant cell with tiny introns.</title>
        <authorList>
            <person name="Slabodnick M."/>
            <person name="Ruby J.G."/>
            <person name="Reiff S.B."/>
            <person name="Swart E.C."/>
            <person name="Gosai S."/>
            <person name="Prabakaran S."/>
            <person name="Witkowska E."/>
            <person name="Larue G.E."/>
            <person name="Fisher S."/>
            <person name="Freeman R.M."/>
            <person name="Gunawardena J."/>
            <person name="Chu W."/>
            <person name="Stover N.A."/>
            <person name="Gregory B.D."/>
            <person name="Nowacki M."/>
            <person name="Derisi J."/>
            <person name="Roy S.W."/>
            <person name="Marshall W.F."/>
            <person name="Sood P."/>
        </authorList>
    </citation>
    <scope>NUCLEOTIDE SEQUENCE [LARGE SCALE GENOMIC DNA]</scope>
    <source>
        <strain evidence="3">WM001</strain>
    </source>
</reference>
<dbReference type="Gene3D" id="1.10.8.10">
    <property type="entry name" value="DNA helicase RuvA subunit, C-terminal domain"/>
    <property type="match status" value="1"/>
</dbReference>
<dbReference type="EMBL" id="MPUH01000338">
    <property type="protein sequence ID" value="OMJ82510.1"/>
    <property type="molecule type" value="Genomic_DNA"/>
</dbReference>
<dbReference type="SUPFAM" id="SSF48371">
    <property type="entry name" value="ARM repeat"/>
    <property type="match status" value="1"/>
</dbReference>
<dbReference type="InterPro" id="IPR011989">
    <property type="entry name" value="ARM-like"/>
</dbReference>
<gene>
    <name evidence="3" type="ORF">SteCoe_16797</name>
</gene>
<protein>
    <recommendedName>
        <fullName evidence="2">UBA domain-containing protein</fullName>
    </recommendedName>
</protein>
<comment type="caution">
    <text evidence="3">The sequence shown here is derived from an EMBL/GenBank/DDBJ whole genome shotgun (WGS) entry which is preliminary data.</text>
</comment>
<evidence type="ECO:0000259" key="2">
    <source>
        <dbReference type="PROSITE" id="PS50030"/>
    </source>
</evidence>
<keyword evidence="4" id="KW-1185">Reference proteome</keyword>
<feature type="region of interest" description="Disordered" evidence="1">
    <location>
        <begin position="1678"/>
        <end position="1701"/>
    </location>
</feature>
<name>A0A1R2C0J5_9CILI</name>
<dbReference type="Pfam" id="PF06025">
    <property type="entry name" value="DUF913"/>
    <property type="match status" value="1"/>
</dbReference>
<dbReference type="InterPro" id="IPR009060">
    <property type="entry name" value="UBA-like_sf"/>
</dbReference>
<organism evidence="3 4">
    <name type="scientific">Stentor coeruleus</name>
    <dbReference type="NCBI Taxonomy" id="5963"/>
    <lineage>
        <taxon>Eukaryota</taxon>
        <taxon>Sar</taxon>
        <taxon>Alveolata</taxon>
        <taxon>Ciliophora</taxon>
        <taxon>Postciliodesmatophora</taxon>
        <taxon>Heterotrichea</taxon>
        <taxon>Heterotrichida</taxon>
        <taxon>Stentoridae</taxon>
        <taxon>Stentor</taxon>
    </lineage>
</organism>
<sequence length="1701" mass="191197">MKIVETEFLGSEALKNWLGSLVDMGDSEFFITISQIQQWDFEDLKDLSPISSLLNRIDSLLVTSTSMKNYSNLAILLDFSCLLLSSSLSKSLYNSLEELNQILDLDNWDLIFKALCLIKILTSGKATKFAKDQKLTTLMHKLFVIGLGSHLNNPRPISLQDLASDIHLDIIPFQFKHEFSSDPVPESLQYILLNRTRTNSTLLNNTSRIPIVSCQLQALSLFLRLSPEASLLQEFCKTLPEIWLLPSLADFIRMPTSIEIQFSVLDLVSNILFLLESTRHDAFHSQLASLSEELFSTWNNIILSLLRDLAMPQASILPSFSSPEIISSILDLVSVISDCKHRSDTLNLPAITCSLLCIIKNSTEGLLLYSPTILNRAAKILCDIIPNAMEMFKEAEGMQSVIKMVVLEIKSYSNDVDLYDDKTGLKINLAVRVNLIRSLLRIIKIALSKWDQFPSSSNTEIQIIMDTGLIDAISYMFTKRKYEIYEEALVIITQIINELPALIEDLVNNKTITNLLESLEENIPNSSRFVDILARFLCITAFNMDGARVIERYKTVSKLLVVLGNTDPTLFSSNTAANISESLQELVNSVPSVVGDIIEGSLMLINSLKLSDISIPSMFFQKVSNIGRLFGSIFTISPEIINGFMGKGGLNSILDIFKMRVMLKSDVNEFYALTSCFKSLPPSIVAQVFNKVIQTISLHVKKIQDITGPWNEIKDFMLLSENMTKELMFLLVEGDCYLETIRILLQNWTGITGAYKEFIDVLMSISVLQRVLIAEQARLMCKNKVQDKETDKFDVPGDNGIIETTEGKSFEENLYFACQFTIRKVFRSAMRIPNNRGRLSINEEAGLAISKAVGNILTQNIKALIFENCSYENTYTLAMQLSDIMNILLYEQGTTPALVLQFVLQGGTEAFADFLLQLKKHSYQVCSSMNLSYHIVNSLQILWTLSGKFLESLVLGKYINSNFGLSVVRNLGYNNTKEVLVKIQLIVLECLKKINYLESGGLSTNFAKSVLEVLKYVCNLAKDTVAVDPKTVKVLVDMGFNAQVARVALTETRSTDLEMAMEWIFAHPEVLNSPPEAEPLSNISVDSLHLIVINAIPSIPSLSSIIGDILIKVSLTNENINEEISLSLLTLTGKLASELLKDTNLMEVMMDMVQLNLPDIPGSFEQLGACLRIIQMLCIKNSGILEIIRDNYFSTHITNFINNANLDQLKANWISYAFSLLDILVKSGELGSEEMVMTIINVLKSHNSSQALVLREQDMASLLNLLVTLTFTPSLGRFFLTEGGLQALLQCKKPLQSPTSKPLTLPWLELLKQLCEDPYTLQTSYELSFLQVLNKKTTLDSFLKTFNTQAIRSKEIFLIAFTNSCQVIQKSEEILVEKKRTHSQTTAEKWETIQILAKSIGDLFNLEQKSHEILFMNSEKLISILSDIFTSYPLLIYEVLSLQLDIYDPISGQNSKKSFIKSLVKNIFPLRYTVKISEGKLNLIDPASGALVPSSVYQNWIKAGVKLIRAITFKQAYKQHEPLSLDIYNELMINNSKPIMKARKKFLKEIKECISEQLKTNWFNNSVSLCQIRTSTTLLIYLLREPPKAPFINSSCVEFAKALTTESTSVLLLLTETIKGVDPMIRRAGSVYNLVLALFELLVKYHLNFVLKMQKPQEAVDGTWQIYPGYDFVEDSNSEAVEVQNEESSPSSEIVPIDEDL</sequence>
<dbReference type="InterPro" id="IPR010314">
    <property type="entry name" value="E3_Ub_ligase_DUF913"/>
</dbReference>